<proteinExistence type="inferred from homology"/>
<dbReference type="SUPFAM" id="SSF51735">
    <property type="entry name" value="NAD(P)-binding Rossmann-fold domains"/>
    <property type="match status" value="1"/>
</dbReference>
<dbReference type="GO" id="GO:0051170">
    <property type="term" value="P:import into nucleus"/>
    <property type="evidence" value="ECO:0007669"/>
    <property type="project" value="TreeGrafter"/>
</dbReference>
<evidence type="ECO:0000313" key="5">
    <source>
        <dbReference type="Proteomes" id="UP000603453"/>
    </source>
</evidence>
<dbReference type="Gene3D" id="3.40.50.720">
    <property type="entry name" value="NAD(P)-binding Rossmann-like Domain"/>
    <property type="match status" value="1"/>
</dbReference>
<protein>
    <recommendedName>
        <fullName evidence="3">NAD(P)-binding domain-containing protein</fullName>
    </recommendedName>
</protein>
<gene>
    <name evidence="4" type="ORF">INT47_011380</name>
</gene>
<comment type="similarity">
    <text evidence="2">Belongs to the FMP52 family.</text>
</comment>
<dbReference type="PANTHER" id="PTHR14097:SF7">
    <property type="entry name" value="OXIDOREDUCTASE HTATIP2"/>
    <property type="match status" value="1"/>
</dbReference>
<name>A0A8H7QS98_9FUNG</name>
<accession>A0A8H7QS98</accession>
<dbReference type="OrthoDB" id="430436at2759"/>
<reference evidence="4" key="1">
    <citation type="submission" date="2020-12" db="EMBL/GenBank/DDBJ databases">
        <title>Metabolic potential, ecology and presence of endohyphal bacteria is reflected in genomic diversity of Mucoromycotina.</title>
        <authorList>
            <person name="Muszewska A."/>
            <person name="Okrasinska A."/>
            <person name="Steczkiewicz K."/>
            <person name="Drgas O."/>
            <person name="Orlowska M."/>
            <person name="Perlinska-Lenart U."/>
            <person name="Aleksandrzak-Piekarczyk T."/>
            <person name="Szatraj K."/>
            <person name="Zielenkiewicz U."/>
            <person name="Pilsyk S."/>
            <person name="Malc E."/>
            <person name="Mieczkowski P."/>
            <person name="Kruszewska J.S."/>
            <person name="Biernat P."/>
            <person name="Pawlowska J."/>
        </authorList>
    </citation>
    <scope>NUCLEOTIDE SEQUENCE</scope>
    <source>
        <strain evidence="4">WA0000017839</strain>
    </source>
</reference>
<organism evidence="4 5">
    <name type="scientific">Mucor saturninus</name>
    <dbReference type="NCBI Taxonomy" id="64648"/>
    <lineage>
        <taxon>Eukaryota</taxon>
        <taxon>Fungi</taxon>
        <taxon>Fungi incertae sedis</taxon>
        <taxon>Mucoromycota</taxon>
        <taxon>Mucoromycotina</taxon>
        <taxon>Mucoromycetes</taxon>
        <taxon>Mucorales</taxon>
        <taxon>Mucorineae</taxon>
        <taxon>Mucoraceae</taxon>
        <taxon>Mucor</taxon>
    </lineage>
</organism>
<dbReference type="PANTHER" id="PTHR14097">
    <property type="entry name" value="OXIDOREDUCTASE HTATIP2"/>
    <property type="match status" value="1"/>
</dbReference>
<sequence>MSNNTMNRTALIFGATGAVGKQVLKSVLKDGTYTKVITVGRRSVELEDSVPQDKLVQKTIDFENLDAHRQDFKDVNDVYCCLGTTRGAAGSAEKFIKFDQQYVLNSAKIIAQENKVDENKLAPVHYLYCSTMGSNKDSVFLYPKTKGQTEEALGEAGFEKVSIFHPAFLEPVEPRKPFRLVETVVFAVYNPINRLFGLSYVTPVDTVGVAMHKVAEDASIKPTDPKNIKKSTIGSLVSHFTNSEIHTIGGAPK</sequence>
<comment type="caution">
    <text evidence="4">The sequence shown here is derived from an EMBL/GenBank/DDBJ whole genome shotgun (WGS) entry which is preliminary data.</text>
</comment>
<evidence type="ECO:0000256" key="1">
    <source>
        <dbReference type="ARBA" id="ARBA00004450"/>
    </source>
</evidence>
<dbReference type="InterPro" id="IPR036291">
    <property type="entry name" value="NAD(P)-bd_dom_sf"/>
</dbReference>
<dbReference type="Pfam" id="PF13460">
    <property type="entry name" value="NAD_binding_10"/>
    <property type="match status" value="1"/>
</dbReference>
<dbReference type="GO" id="GO:0005741">
    <property type="term" value="C:mitochondrial outer membrane"/>
    <property type="evidence" value="ECO:0007669"/>
    <property type="project" value="UniProtKB-SubCell"/>
</dbReference>
<evidence type="ECO:0000259" key="3">
    <source>
        <dbReference type="Pfam" id="PF13460"/>
    </source>
</evidence>
<dbReference type="AlphaFoldDB" id="A0A8H7QS98"/>
<dbReference type="InterPro" id="IPR016040">
    <property type="entry name" value="NAD(P)-bd_dom"/>
</dbReference>
<keyword evidence="5" id="KW-1185">Reference proteome</keyword>
<evidence type="ECO:0000256" key="2">
    <source>
        <dbReference type="ARBA" id="ARBA00006617"/>
    </source>
</evidence>
<feature type="domain" description="NAD(P)-binding" evidence="3">
    <location>
        <begin position="14"/>
        <end position="135"/>
    </location>
</feature>
<dbReference type="Proteomes" id="UP000603453">
    <property type="component" value="Unassembled WGS sequence"/>
</dbReference>
<comment type="subcellular location">
    <subcellularLocation>
        <location evidence="1">Mitochondrion outer membrane</location>
        <topology evidence="1">Peripheral membrane protein</topology>
    </subcellularLocation>
</comment>
<dbReference type="EMBL" id="JAEPRD010000138">
    <property type="protein sequence ID" value="KAG2196860.1"/>
    <property type="molecule type" value="Genomic_DNA"/>
</dbReference>
<evidence type="ECO:0000313" key="4">
    <source>
        <dbReference type="EMBL" id="KAG2196860.1"/>
    </source>
</evidence>